<dbReference type="EMBL" id="SMCQ01000005">
    <property type="protein sequence ID" value="TCW01035.1"/>
    <property type="molecule type" value="Genomic_DNA"/>
</dbReference>
<dbReference type="InterPro" id="IPR015421">
    <property type="entry name" value="PyrdxlP-dep_Trfase_major"/>
</dbReference>
<dbReference type="GeneID" id="98914959"/>
<keyword evidence="2" id="KW-1185">Reference proteome</keyword>
<dbReference type="SUPFAM" id="SSF53383">
    <property type="entry name" value="PLP-dependent transferases"/>
    <property type="match status" value="1"/>
</dbReference>
<dbReference type="AlphaFoldDB" id="A0A4R3Z6G1"/>
<dbReference type="Gene3D" id="3.40.640.10">
    <property type="entry name" value="Type I PLP-dependent aspartate aminotransferase-like (Major domain)"/>
    <property type="match status" value="1"/>
</dbReference>
<reference evidence="1 2" key="1">
    <citation type="submission" date="2019-03" db="EMBL/GenBank/DDBJ databases">
        <title>Genomic Encyclopedia of Type Strains, Phase IV (KMG-IV): sequencing the most valuable type-strain genomes for metagenomic binning, comparative biology and taxonomic classification.</title>
        <authorList>
            <person name="Goeker M."/>
        </authorList>
    </citation>
    <scope>NUCLEOTIDE SEQUENCE [LARGE SCALE GENOMIC DNA]</scope>
    <source>
        <strain evidence="1 2">DSM 29487</strain>
    </source>
</reference>
<evidence type="ECO:0000313" key="1">
    <source>
        <dbReference type="EMBL" id="TCW01035.1"/>
    </source>
</evidence>
<name>A0A4R3Z6G1_9FIRM</name>
<sequence>MKSSHEIGSEFSNYKVDGLNFAMPENIKDYAFTFSGRTAIDVVLKNLPHIKKALLPSYCCDSMIEPFRESNIEVYFYNVNYQNKLQIEVNIPQDVDLLLWCNYFGYKNNMPKLDYFIDRGGIIIEDITHSLYSQQKYDSQSHFLVASLRKWGPLFCGGYCASINTLLKCKPMKQPSISFIDNKRLAMDLKEQYLIDKSNSKKEKYMTVFNECNKWLSKNYLNLTIDDESKKILFRSNNESIRNKRISNAKCLHDGLQNNVNIEMLFDMNDIDCPLFVPIIIKNGKRDYYRKKLIENKIYCPIHWPQPNEKCESNLYELELSLICDQRYTENDMKKIISILCD</sequence>
<evidence type="ECO:0000313" key="2">
    <source>
        <dbReference type="Proteomes" id="UP000295515"/>
    </source>
</evidence>
<protein>
    <recommendedName>
        <fullName evidence="3">dTDP-4-amino-4,6-dideoxygalactose transaminase</fullName>
    </recommendedName>
</protein>
<proteinExistence type="predicted"/>
<organism evidence="1 2">
    <name type="scientific">Longibaculum muris</name>
    <dbReference type="NCBI Taxonomy" id="1796628"/>
    <lineage>
        <taxon>Bacteria</taxon>
        <taxon>Bacillati</taxon>
        <taxon>Bacillota</taxon>
        <taxon>Erysipelotrichia</taxon>
        <taxon>Erysipelotrichales</taxon>
        <taxon>Coprobacillaceae</taxon>
        <taxon>Longibaculum</taxon>
    </lineage>
</organism>
<dbReference type="RefSeq" id="WP_066450812.1">
    <property type="nucleotide sequence ID" value="NZ_JANKBF010000008.1"/>
</dbReference>
<gene>
    <name evidence="1" type="ORF">EDD60_105139</name>
</gene>
<dbReference type="InterPro" id="IPR015424">
    <property type="entry name" value="PyrdxlP-dep_Trfase"/>
</dbReference>
<evidence type="ECO:0008006" key="3">
    <source>
        <dbReference type="Google" id="ProtNLM"/>
    </source>
</evidence>
<dbReference type="Proteomes" id="UP000295515">
    <property type="component" value="Unassembled WGS sequence"/>
</dbReference>
<comment type="caution">
    <text evidence="1">The sequence shown here is derived from an EMBL/GenBank/DDBJ whole genome shotgun (WGS) entry which is preliminary data.</text>
</comment>
<accession>A0A4R3Z6G1</accession>